<feature type="transmembrane region" description="Helical" evidence="1">
    <location>
        <begin position="81"/>
        <end position="97"/>
    </location>
</feature>
<dbReference type="Proteomes" id="UP000248132">
    <property type="component" value="Unassembled WGS sequence"/>
</dbReference>
<protein>
    <recommendedName>
        <fullName evidence="4">DUF4129 domain-containing protein</fullName>
    </recommendedName>
</protein>
<keyword evidence="3" id="KW-1185">Reference proteome</keyword>
<keyword evidence="1" id="KW-0812">Transmembrane</keyword>
<feature type="transmembrane region" description="Helical" evidence="1">
    <location>
        <begin position="5"/>
        <end position="27"/>
    </location>
</feature>
<feature type="transmembrane region" description="Helical" evidence="1">
    <location>
        <begin position="33"/>
        <end position="51"/>
    </location>
</feature>
<reference evidence="2 3" key="1">
    <citation type="submission" date="2018-06" db="EMBL/GenBank/DDBJ databases">
        <title>Genomic Encyclopedia of Type Strains, Phase I: the one thousand microbial genomes (KMG-I) project.</title>
        <authorList>
            <person name="Kyrpides N."/>
        </authorList>
    </citation>
    <scope>NUCLEOTIDE SEQUENCE [LARGE SCALE GENOMIC DNA]</scope>
    <source>
        <strain evidence="2 3">DSM 19573</strain>
    </source>
</reference>
<evidence type="ECO:0008006" key="4">
    <source>
        <dbReference type="Google" id="ProtNLM"/>
    </source>
</evidence>
<evidence type="ECO:0000256" key="1">
    <source>
        <dbReference type="SAM" id="Phobius"/>
    </source>
</evidence>
<feature type="transmembrane region" description="Helical" evidence="1">
    <location>
        <begin position="255"/>
        <end position="277"/>
    </location>
</feature>
<dbReference type="RefSeq" id="WP_110462244.1">
    <property type="nucleotide sequence ID" value="NZ_QKMR01000012.1"/>
</dbReference>
<gene>
    <name evidence="2" type="ORF">LY28_02214</name>
</gene>
<comment type="caution">
    <text evidence="2">The sequence shown here is derived from an EMBL/GenBank/DDBJ whole genome shotgun (WGS) entry which is preliminary data.</text>
</comment>
<sequence length="422" mass="46722">MAGLFLVTCMMECFALVPIGFVVFQFFLPGGSAFILSLALCGVSAAAYCLCRFRLKTYIYRIISVLASAAIAYLAAGSESILLKIVFVICLYIFLNARREMNPDKSLAVQTAAAALLFNILLAFIASKGIAGISELYSNAAVLISTVSAVILLILKQTDDSRRFGKNNMRIGSTQRRNNRTFAIASLLLLFGVSAVGQVQNIYRFAISIIAGLINGLGYLLGIIGFKETQKSIQPDLQANVESAEPSMLQRIIEAVVKVLIIAALLSLAILTVYFFIRSVIKLIIRITNWLRNGERITDRSYEDGHIDEKQSLYRRNLINMARKVSKRAAGLFSREIPYNRLPNGIEKTRRLFRHYRDKAALAGVHMTKAATAEEICRSVSDIAPETKEFNTLMAKCYSAARYGETAPAAQELSRLEEDLLR</sequence>
<feature type="transmembrane region" description="Helical" evidence="1">
    <location>
        <begin position="109"/>
        <end position="130"/>
    </location>
</feature>
<dbReference type="AlphaFoldDB" id="A0A318XJX6"/>
<feature type="transmembrane region" description="Helical" evidence="1">
    <location>
        <begin position="205"/>
        <end position="226"/>
    </location>
</feature>
<accession>A0A318XJX6</accession>
<proteinExistence type="predicted"/>
<feature type="transmembrane region" description="Helical" evidence="1">
    <location>
        <begin position="181"/>
        <end position="199"/>
    </location>
</feature>
<name>A0A318XJX6_9FIRM</name>
<feature type="transmembrane region" description="Helical" evidence="1">
    <location>
        <begin position="58"/>
        <end position="75"/>
    </location>
</feature>
<dbReference type="EMBL" id="QKMR01000012">
    <property type="protein sequence ID" value="PYG87309.1"/>
    <property type="molecule type" value="Genomic_DNA"/>
</dbReference>
<evidence type="ECO:0000313" key="3">
    <source>
        <dbReference type="Proteomes" id="UP000248132"/>
    </source>
</evidence>
<keyword evidence="1" id="KW-1133">Transmembrane helix</keyword>
<organism evidence="2 3">
    <name type="scientific">Ruminiclostridium sufflavum DSM 19573</name>
    <dbReference type="NCBI Taxonomy" id="1121337"/>
    <lineage>
        <taxon>Bacteria</taxon>
        <taxon>Bacillati</taxon>
        <taxon>Bacillota</taxon>
        <taxon>Clostridia</taxon>
        <taxon>Eubacteriales</taxon>
        <taxon>Oscillospiraceae</taxon>
        <taxon>Ruminiclostridium</taxon>
    </lineage>
</organism>
<evidence type="ECO:0000313" key="2">
    <source>
        <dbReference type="EMBL" id="PYG87309.1"/>
    </source>
</evidence>
<feature type="transmembrane region" description="Helical" evidence="1">
    <location>
        <begin position="136"/>
        <end position="155"/>
    </location>
</feature>
<keyword evidence="1" id="KW-0472">Membrane</keyword>
<dbReference type="OrthoDB" id="1737885at2"/>